<feature type="region of interest" description="Disordered" evidence="1">
    <location>
        <begin position="50"/>
        <end position="71"/>
    </location>
</feature>
<reference evidence="2" key="1">
    <citation type="submission" date="2017-12" db="EMBL/GenBank/DDBJ databases">
        <title>High-resolution comparative analysis of great ape genomes.</title>
        <authorList>
            <person name="Pollen A."/>
            <person name="Hastie A."/>
            <person name="Hormozdiari F."/>
            <person name="Dougherty M."/>
            <person name="Liu R."/>
            <person name="Chaisson M."/>
            <person name="Hoppe E."/>
            <person name="Hill C."/>
            <person name="Pang A."/>
            <person name="Hillier L."/>
            <person name="Baker C."/>
            <person name="Armstrong J."/>
            <person name="Shendure J."/>
            <person name="Paten B."/>
            <person name="Wilson R."/>
            <person name="Chao H."/>
            <person name="Schneider V."/>
            <person name="Ventura M."/>
            <person name="Kronenberg Z."/>
            <person name="Murali S."/>
            <person name="Gordon D."/>
            <person name="Cantsilieris S."/>
            <person name="Munson K."/>
            <person name="Nelson B."/>
            <person name="Raja A."/>
            <person name="Underwood J."/>
            <person name="Diekhans M."/>
            <person name="Fiddes I."/>
            <person name="Haussler D."/>
            <person name="Eichler E."/>
        </authorList>
    </citation>
    <scope>NUCLEOTIDE SEQUENCE [LARGE SCALE GENOMIC DNA]</scope>
    <source>
        <strain evidence="2">Susie</strain>
    </source>
</reference>
<dbReference type="AlphaFoldDB" id="A0A2J8T7K1"/>
<feature type="compositionally biased region" description="Polar residues" evidence="1">
    <location>
        <begin position="55"/>
        <end position="65"/>
    </location>
</feature>
<name>A0A2J8T7K1_PONAB</name>
<accession>A0A2J8T7K1</accession>
<comment type="caution">
    <text evidence="2">The sequence shown here is derived from an EMBL/GenBank/DDBJ whole genome shotgun (WGS) entry which is preliminary data.</text>
</comment>
<proteinExistence type="predicted"/>
<gene>
    <name evidence="2" type="ORF">CR201_G0037192</name>
</gene>
<organism evidence="2">
    <name type="scientific">Pongo abelii</name>
    <name type="common">Sumatran orangutan</name>
    <name type="synonym">Pongo pygmaeus abelii</name>
    <dbReference type="NCBI Taxonomy" id="9601"/>
    <lineage>
        <taxon>Eukaryota</taxon>
        <taxon>Metazoa</taxon>
        <taxon>Chordata</taxon>
        <taxon>Craniata</taxon>
        <taxon>Vertebrata</taxon>
        <taxon>Euteleostomi</taxon>
        <taxon>Mammalia</taxon>
        <taxon>Eutheria</taxon>
        <taxon>Euarchontoglires</taxon>
        <taxon>Primates</taxon>
        <taxon>Haplorrhini</taxon>
        <taxon>Catarrhini</taxon>
        <taxon>Hominidae</taxon>
        <taxon>Pongo</taxon>
    </lineage>
</organism>
<evidence type="ECO:0000313" key="2">
    <source>
        <dbReference type="EMBL" id="PNJ28981.1"/>
    </source>
</evidence>
<protein>
    <submittedName>
        <fullName evidence="2">NFATC1 isoform 8</fullName>
    </submittedName>
</protein>
<dbReference type="EMBL" id="NDHI03003518">
    <property type="protein sequence ID" value="PNJ28981.1"/>
    <property type="molecule type" value="Genomic_DNA"/>
</dbReference>
<evidence type="ECO:0000256" key="1">
    <source>
        <dbReference type="SAM" id="MobiDB-lite"/>
    </source>
</evidence>
<sequence>MTGLEDQEFDFEFLFEFNQRDEGAAAAASARPCPPWTGSCRPTQARMSFGLRCSPSPTTEPTTRQRAAGGP</sequence>